<evidence type="ECO:0000313" key="3">
    <source>
        <dbReference type="Proteomes" id="UP000547976"/>
    </source>
</evidence>
<feature type="compositionally biased region" description="Basic residues" evidence="1">
    <location>
        <begin position="220"/>
        <end position="234"/>
    </location>
</feature>
<evidence type="ECO:0000313" key="2">
    <source>
        <dbReference type="EMBL" id="KAF5584825.1"/>
    </source>
</evidence>
<dbReference type="EMBL" id="JAAOAV010000281">
    <property type="protein sequence ID" value="KAF5584825.1"/>
    <property type="molecule type" value="Genomic_DNA"/>
</dbReference>
<dbReference type="RefSeq" id="XP_036531879.1">
    <property type="nucleotide sequence ID" value="XM_036677459.1"/>
</dbReference>
<gene>
    <name evidence="2" type="ORF">FSUBG_12650</name>
</gene>
<accession>A0A8H5L6Q7</accession>
<protein>
    <submittedName>
        <fullName evidence="2">Uncharacterized protein</fullName>
    </submittedName>
</protein>
<organism evidence="2 3">
    <name type="scientific">Gibberella subglutinans</name>
    <name type="common">Fusarium subglutinans</name>
    <dbReference type="NCBI Taxonomy" id="42677"/>
    <lineage>
        <taxon>Eukaryota</taxon>
        <taxon>Fungi</taxon>
        <taxon>Dikarya</taxon>
        <taxon>Ascomycota</taxon>
        <taxon>Pezizomycotina</taxon>
        <taxon>Sordariomycetes</taxon>
        <taxon>Hypocreomycetidae</taxon>
        <taxon>Hypocreales</taxon>
        <taxon>Nectriaceae</taxon>
        <taxon>Fusarium</taxon>
        <taxon>Fusarium fujikuroi species complex</taxon>
    </lineage>
</organism>
<feature type="compositionally biased region" description="Basic and acidic residues" evidence="1">
    <location>
        <begin position="195"/>
        <end position="219"/>
    </location>
</feature>
<proteinExistence type="predicted"/>
<evidence type="ECO:0000256" key="1">
    <source>
        <dbReference type="SAM" id="MobiDB-lite"/>
    </source>
</evidence>
<dbReference type="Proteomes" id="UP000547976">
    <property type="component" value="Unassembled WGS sequence"/>
</dbReference>
<feature type="region of interest" description="Disordered" evidence="1">
    <location>
        <begin position="174"/>
        <end position="234"/>
    </location>
</feature>
<dbReference type="OrthoDB" id="5098157at2759"/>
<reference evidence="2 3" key="1">
    <citation type="submission" date="2020-05" db="EMBL/GenBank/DDBJ databases">
        <title>Identification and distribution of gene clusters putatively required for synthesis of sphingolipid metabolism inhibitors in phylogenetically diverse species of the filamentous fungus Fusarium.</title>
        <authorList>
            <person name="Kim H.-S."/>
            <person name="Busman M."/>
            <person name="Brown D.W."/>
            <person name="Divon H."/>
            <person name="Uhlig S."/>
            <person name="Proctor R.H."/>
        </authorList>
    </citation>
    <scope>NUCLEOTIDE SEQUENCE [LARGE SCALE GENOMIC DNA]</scope>
    <source>
        <strain evidence="2 3">NRRL 66333</strain>
    </source>
</reference>
<name>A0A8H5L6Q7_GIBSU</name>
<keyword evidence="3" id="KW-1185">Reference proteome</keyword>
<dbReference type="AlphaFoldDB" id="A0A8H5L6Q7"/>
<dbReference type="GeneID" id="59312177"/>
<comment type="caution">
    <text evidence="2">The sequence shown here is derived from an EMBL/GenBank/DDBJ whole genome shotgun (WGS) entry which is preliminary data.</text>
</comment>
<sequence length="234" mass="27066">MAQRVTDINDWVRMPYVISTTQNHFYENYPEQAFRTGRTLNRPDACWEATSLTSLSDWSCDSGGLCCTCDCDCQPAARVNAQPVGYFCKPKDGASVPDGTHSQSLGAGQGLPGPFYTHYQPNTYYSYMRKPRVLYGRQEASSVEDMIYYRAKEQRYKNDAERRIQDWTRVMPELVGNSQTTSSRHRKSTRCTRNNNKEDENQGVYKDEKKKKNKGDGGKRNKRHAFTRRSHWRD</sequence>